<dbReference type="PANTHER" id="PTHR36762">
    <property type="entry name" value="LIGHT-REGULATED PROTEIN 1, CHLOROPLASTIC"/>
    <property type="match status" value="1"/>
</dbReference>
<proteinExistence type="predicted"/>
<accession>A0AAD3XJQ7</accession>
<sequence length="149" mass="16072">MQAQAAVAAACLMQPRFPLPSPKTTSTLVSCPPRLTVLRRSSATGATIKAAPSVAYENDYDAQTYDYNSAFSVFPAEACETIGGEACAANIYPEAKVKQEAPSMRSTVASEEVDRDYFDYSDPKSVLRGEACDDLGGEFCQSPYQRGVY</sequence>
<gene>
    <name evidence="1" type="ORF">Nepgr_008726</name>
</gene>
<dbReference type="Pfam" id="PF07207">
    <property type="entry name" value="Lir1"/>
    <property type="match status" value="1"/>
</dbReference>
<organism evidence="1 2">
    <name type="scientific">Nepenthes gracilis</name>
    <name type="common">Slender pitcher plant</name>
    <dbReference type="NCBI Taxonomy" id="150966"/>
    <lineage>
        <taxon>Eukaryota</taxon>
        <taxon>Viridiplantae</taxon>
        <taxon>Streptophyta</taxon>
        <taxon>Embryophyta</taxon>
        <taxon>Tracheophyta</taxon>
        <taxon>Spermatophyta</taxon>
        <taxon>Magnoliopsida</taxon>
        <taxon>eudicotyledons</taxon>
        <taxon>Gunneridae</taxon>
        <taxon>Pentapetalae</taxon>
        <taxon>Caryophyllales</taxon>
        <taxon>Nepenthaceae</taxon>
        <taxon>Nepenthes</taxon>
    </lineage>
</organism>
<dbReference type="InterPro" id="IPR009856">
    <property type="entry name" value="Lir1"/>
</dbReference>
<dbReference type="Proteomes" id="UP001279734">
    <property type="component" value="Unassembled WGS sequence"/>
</dbReference>
<keyword evidence="2" id="KW-1185">Reference proteome</keyword>
<dbReference type="PANTHER" id="PTHR36762:SF2">
    <property type="entry name" value="LIGHT-REGULATED PROTEIN 1, CHLOROPLASTIC"/>
    <property type="match status" value="1"/>
</dbReference>
<dbReference type="EMBL" id="BSYO01000006">
    <property type="protein sequence ID" value="GMH06886.1"/>
    <property type="molecule type" value="Genomic_DNA"/>
</dbReference>
<reference evidence="1" key="1">
    <citation type="submission" date="2023-05" db="EMBL/GenBank/DDBJ databases">
        <title>Nepenthes gracilis genome sequencing.</title>
        <authorList>
            <person name="Fukushima K."/>
        </authorList>
    </citation>
    <scope>NUCLEOTIDE SEQUENCE</scope>
    <source>
        <strain evidence="1">SING2019-196</strain>
    </source>
</reference>
<evidence type="ECO:0000313" key="2">
    <source>
        <dbReference type="Proteomes" id="UP001279734"/>
    </source>
</evidence>
<comment type="caution">
    <text evidence="1">The sequence shown here is derived from an EMBL/GenBank/DDBJ whole genome shotgun (WGS) entry which is preliminary data.</text>
</comment>
<dbReference type="AlphaFoldDB" id="A0AAD3XJQ7"/>
<dbReference type="GO" id="GO:0009507">
    <property type="term" value="C:chloroplast"/>
    <property type="evidence" value="ECO:0007669"/>
    <property type="project" value="InterPro"/>
</dbReference>
<evidence type="ECO:0008006" key="3">
    <source>
        <dbReference type="Google" id="ProtNLM"/>
    </source>
</evidence>
<protein>
    <recommendedName>
        <fullName evidence="3">Light-regulated protein</fullName>
    </recommendedName>
</protein>
<evidence type="ECO:0000313" key="1">
    <source>
        <dbReference type="EMBL" id="GMH06886.1"/>
    </source>
</evidence>
<name>A0AAD3XJQ7_NEPGR</name>